<dbReference type="AlphaFoldDB" id="B8C1W0"/>
<sequence>MTRTIVFLVTMLVIMAGALLFAIINPIIKANKENANEVSANASPSNVASFEGDIITTTSTAPASTSYIRTSSPTPSTPIAQSLDFPSTQTVKCVGPTQADDEAPEDEEGTQITIHVQLNPSCNSTDIVPIVTWPSQTDQPTCILDVWQSDSLGYYDNEGYHLRGGCKASDEGNMTIRTILPGRTIENNDSRRRIHFKVWKSVSPTEAGLSIGGHEEELTSCWYFGDNKEELELLDSLFEGRVIHLDENNTGLANIYLDLV</sequence>
<evidence type="ECO:0008006" key="3">
    <source>
        <dbReference type="Google" id="ProtNLM"/>
    </source>
</evidence>
<organism evidence="1 2">
    <name type="scientific">Thalassiosira pseudonana</name>
    <name type="common">Marine diatom</name>
    <name type="synonym">Cyclotella nana</name>
    <dbReference type="NCBI Taxonomy" id="35128"/>
    <lineage>
        <taxon>Eukaryota</taxon>
        <taxon>Sar</taxon>
        <taxon>Stramenopiles</taxon>
        <taxon>Ochrophyta</taxon>
        <taxon>Bacillariophyta</taxon>
        <taxon>Coscinodiscophyceae</taxon>
        <taxon>Thalassiosirophycidae</taxon>
        <taxon>Thalassiosirales</taxon>
        <taxon>Thalassiosiraceae</taxon>
        <taxon>Thalassiosira</taxon>
    </lineage>
</organism>
<dbReference type="Proteomes" id="UP000001449">
    <property type="component" value="Chromosome 5"/>
</dbReference>
<reference evidence="1 2" key="2">
    <citation type="journal article" date="2008" name="Nature">
        <title>The Phaeodactylum genome reveals the evolutionary history of diatom genomes.</title>
        <authorList>
            <person name="Bowler C."/>
            <person name="Allen A.E."/>
            <person name="Badger J.H."/>
            <person name="Grimwood J."/>
            <person name="Jabbari K."/>
            <person name="Kuo A."/>
            <person name="Maheswari U."/>
            <person name="Martens C."/>
            <person name="Maumus F."/>
            <person name="Otillar R.P."/>
            <person name="Rayko E."/>
            <person name="Salamov A."/>
            <person name="Vandepoele K."/>
            <person name="Beszteri B."/>
            <person name="Gruber A."/>
            <person name="Heijde M."/>
            <person name="Katinka M."/>
            <person name="Mock T."/>
            <person name="Valentin K."/>
            <person name="Verret F."/>
            <person name="Berges J.A."/>
            <person name="Brownlee C."/>
            <person name="Cadoret J.P."/>
            <person name="Chiovitti A."/>
            <person name="Choi C.J."/>
            <person name="Coesel S."/>
            <person name="De Martino A."/>
            <person name="Detter J.C."/>
            <person name="Durkin C."/>
            <person name="Falciatore A."/>
            <person name="Fournet J."/>
            <person name="Haruta M."/>
            <person name="Huysman M.J."/>
            <person name="Jenkins B.D."/>
            <person name="Jiroutova K."/>
            <person name="Jorgensen R.E."/>
            <person name="Joubert Y."/>
            <person name="Kaplan A."/>
            <person name="Kroger N."/>
            <person name="Kroth P.G."/>
            <person name="La Roche J."/>
            <person name="Lindquist E."/>
            <person name="Lommer M."/>
            <person name="Martin-Jezequel V."/>
            <person name="Lopez P.J."/>
            <person name="Lucas S."/>
            <person name="Mangogna M."/>
            <person name="McGinnis K."/>
            <person name="Medlin L.K."/>
            <person name="Montsant A."/>
            <person name="Oudot-Le Secq M.P."/>
            <person name="Napoli C."/>
            <person name="Obornik M."/>
            <person name="Parker M.S."/>
            <person name="Petit J.L."/>
            <person name="Porcel B.M."/>
            <person name="Poulsen N."/>
            <person name="Robison M."/>
            <person name="Rychlewski L."/>
            <person name="Rynearson T.A."/>
            <person name="Schmutz J."/>
            <person name="Shapiro H."/>
            <person name="Siaut M."/>
            <person name="Stanley M."/>
            <person name="Sussman M.R."/>
            <person name="Taylor A.R."/>
            <person name="Vardi A."/>
            <person name="von Dassow P."/>
            <person name="Vyverman W."/>
            <person name="Willis A."/>
            <person name="Wyrwicz L.S."/>
            <person name="Rokhsar D.S."/>
            <person name="Weissenbach J."/>
            <person name="Armbrust E.V."/>
            <person name="Green B.R."/>
            <person name="Van de Peer Y."/>
            <person name="Grigoriev I.V."/>
        </authorList>
    </citation>
    <scope>NUCLEOTIDE SEQUENCE [LARGE SCALE GENOMIC DNA]</scope>
    <source>
        <strain evidence="1 2">CCMP1335</strain>
    </source>
</reference>
<dbReference type="PaxDb" id="35128-Thaps22571"/>
<dbReference type="GO" id="GO:0016702">
    <property type="term" value="F:oxidoreductase activity, acting on single donors with incorporation of molecular oxygen, incorporation of two atoms of oxygen"/>
    <property type="evidence" value="ECO:0007669"/>
    <property type="project" value="InterPro"/>
</dbReference>
<dbReference type="KEGG" id="tps:THAPSDRAFT_22571"/>
<dbReference type="InterPro" id="IPR015889">
    <property type="entry name" value="Intradiol_dOase_core"/>
</dbReference>
<dbReference type="GeneID" id="7449655"/>
<dbReference type="RefSeq" id="XP_002290083.1">
    <property type="nucleotide sequence ID" value="XM_002290047.1"/>
</dbReference>
<dbReference type="HOGENOM" id="CLU_1071496_0_0_1"/>
<evidence type="ECO:0000313" key="2">
    <source>
        <dbReference type="Proteomes" id="UP000001449"/>
    </source>
</evidence>
<keyword evidence="2" id="KW-1185">Reference proteome</keyword>
<name>B8C1W0_THAPS</name>
<accession>B8C1W0</accession>
<proteinExistence type="predicted"/>
<dbReference type="EMBL" id="CM000642">
    <property type="protein sequence ID" value="EED91835.1"/>
    <property type="molecule type" value="Genomic_DNA"/>
</dbReference>
<protein>
    <recommendedName>
        <fullName evidence="3">Intradiol ring-cleavage dioxygenases domain-containing protein</fullName>
    </recommendedName>
</protein>
<reference evidence="1 2" key="1">
    <citation type="journal article" date="2004" name="Science">
        <title>The genome of the diatom Thalassiosira pseudonana: ecology, evolution, and metabolism.</title>
        <authorList>
            <person name="Armbrust E.V."/>
            <person name="Berges J.A."/>
            <person name="Bowler C."/>
            <person name="Green B.R."/>
            <person name="Martinez D."/>
            <person name="Putnam N.H."/>
            <person name="Zhou S."/>
            <person name="Allen A.E."/>
            <person name="Apt K.E."/>
            <person name="Bechner M."/>
            <person name="Brzezinski M.A."/>
            <person name="Chaal B.K."/>
            <person name="Chiovitti A."/>
            <person name="Davis A.K."/>
            <person name="Demarest M.S."/>
            <person name="Detter J.C."/>
            <person name="Glavina T."/>
            <person name="Goodstein D."/>
            <person name="Hadi M.Z."/>
            <person name="Hellsten U."/>
            <person name="Hildebrand M."/>
            <person name="Jenkins B.D."/>
            <person name="Jurka J."/>
            <person name="Kapitonov V.V."/>
            <person name="Kroger N."/>
            <person name="Lau W.W."/>
            <person name="Lane T.W."/>
            <person name="Larimer F.W."/>
            <person name="Lippmeier J.C."/>
            <person name="Lucas S."/>
            <person name="Medina M."/>
            <person name="Montsant A."/>
            <person name="Obornik M."/>
            <person name="Parker M.S."/>
            <person name="Palenik B."/>
            <person name="Pazour G.J."/>
            <person name="Richardson P.M."/>
            <person name="Rynearson T.A."/>
            <person name="Saito M.A."/>
            <person name="Schwartz D.C."/>
            <person name="Thamatrakoln K."/>
            <person name="Valentin K."/>
            <person name="Vardi A."/>
            <person name="Wilkerson F.P."/>
            <person name="Rokhsar D.S."/>
        </authorList>
    </citation>
    <scope>NUCLEOTIDE SEQUENCE [LARGE SCALE GENOMIC DNA]</scope>
    <source>
        <strain evidence="1 2">CCMP1335</strain>
    </source>
</reference>
<evidence type="ECO:0000313" key="1">
    <source>
        <dbReference type="EMBL" id="EED91835.1"/>
    </source>
</evidence>
<gene>
    <name evidence="1" type="ORF">THAPSDRAFT_22571</name>
</gene>
<dbReference type="GO" id="GO:0005506">
    <property type="term" value="F:iron ion binding"/>
    <property type="evidence" value="ECO:0007669"/>
    <property type="project" value="InterPro"/>
</dbReference>
<dbReference type="SUPFAM" id="SSF49482">
    <property type="entry name" value="Aromatic compound dioxygenase"/>
    <property type="match status" value="1"/>
</dbReference>
<dbReference type="Gene3D" id="2.60.130.10">
    <property type="entry name" value="Aromatic compound dioxygenase"/>
    <property type="match status" value="1"/>
</dbReference>
<dbReference type="InParanoid" id="B8C1W0"/>